<keyword evidence="2" id="KW-0396">Initiation factor</keyword>
<feature type="region of interest" description="Disordered" evidence="6">
    <location>
        <begin position="153"/>
        <end position="225"/>
    </location>
</feature>
<dbReference type="InterPro" id="IPR045196">
    <property type="entry name" value="IF2/IF5"/>
</dbReference>
<dbReference type="GO" id="GO:0071074">
    <property type="term" value="F:eukaryotic initiation factor eIF2 binding"/>
    <property type="evidence" value="ECO:0007669"/>
    <property type="project" value="TreeGrafter"/>
</dbReference>
<dbReference type="GO" id="GO:0003743">
    <property type="term" value="F:translation initiation factor activity"/>
    <property type="evidence" value="ECO:0007669"/>
    <property type="project" value="UniProtKB-KW"/>
</dbReference>
<dbReference type="EMBL" id="HBIW01005317">
    <property type="protein sequence ID" value="CAE0688930.1"/>
    <property type="molecule type" value="Transcribed_RNA"/>
</dbReference>
<dbReference type="CDD" id="cd11561">
    <property type="entry name" value="W2_eIF5"/>
    <property type="match status" value="1"/>
</dbReference>
<dbReference type="InterPro" id="IPR016024">
    <property type="entry name" value="ARM-type_fold"/>
</dbReference>
<dbReference type="EMBL" id="CAKKNE010000004">
    <property type="protein sequence ID" value="CAH0374146.1"/>
    <property type="molecule type" value="Genomic_DNA"/>
</dbReference>
<dbReference type="GO" id="GO:0005829">
    <property type="term" value="C:cytosol"/>
    <property type="evidence" value="ECO:0007669"/>
    <property type="project" value="TreeGrafter"/>
</dbReference>
<dbReference type="FunFam" id="2.20.25.350:FF:000001">
    <property type="entry name" value="Eukaryotic translation initiation factor 5"/>
    <property type="match status" value="1"/>
</dbReference>
<feature type="compositionally biased region" description="Basic residues" evidence="6">
    <location>
        <begin position="179"/>
        <end position="192"/>
    </location>
</feature>
<dbReference type="Proteomes" id="UP000789595">
    <property type="component" value="Unassembled WGS sequence"/>
</dbReference>
<dbReference type="SMART" id="SM00653">
    <property type="entry name" value="eIF2B_5"/>
    <property type="match status" value="1"/>
</dbReference>
<dbReference type="GO" id="GO:0005525">
    <property type="term" value="F:GTP binding"/>
    <property type="evidence" value="ECO:0007669"/>
    <property type="project" value="UniProtKB-KW"/>
</dbReference>
<evidence type="ECO:0000259" key="7">
    <source>
        <dbReference type="PROSITE" id="PS51363"/>
    </source>
</evidence>
<dbReference type="SUPFAM" id="SSF100966">
    <property type="entry name" value="Translation initiation factor 2 beta, aIF2beta, N-terminal domain"/>
    <property type="match status" value="1"/>
</dbReference>
<sequence>MAQIINIAGAQAIDDPEYRYKMPRIIGKVEGRGNGIKTAIPNMVDVASSLHRPPGEVTKFFGCELGAQTTYNDDTERSIVNGAHETRVLQDKLSVYIEKFVLCPACKLPETSYKIKHEIIYHNCLACGAREPCDMQHKLTTYILKQHKIEKKAKAKDKKDKGDKKKSKKDKDGDDDKKKKEKKEKKEKKKKKSSEEGNGAAAVEKAAEESEEDEDENPEEAGPLGSAIRGIREFVAGGKPVGETVSELRAVQTFCALPRNERGFILCAAAFEDGSTLLKQLPERAPLLKAFAKDAQPYSLIYGLEKFCLIQKPPLTAKFALVLKALYDDDVVEEEDILKWHDAGVDGIDPDVHKPPAVDAQASAAFLAASEPFVTWLREAESDTEEE</sequence>
<dbReference type="SUPFAM" id="SSF48371">
    <property type="entry name" value="ARM repeat"/>
    <property type="match status" value="1"/>
</dbReference>
<name>A0A7S4E4E7_9STRA</name>
<reference evidence="8" key="1">
    <citation type="submission" date="2021-01" db="EMBL/GenBank/DDBJ databases">
        <authorList>
            <person name="Corre E."/>
            <person name="Pelletier E."/>
            <person name="Niang G."/>
            <person name="Scheremetjew M."/>
            <person name="Finn R."/>
            <person name="Kale V."/>
            <person name="Holt S."/>
            <person name="Cochrane G."/>
            <person name="Meng A."/>
            <person name="Brown T."/>
            <person name="Cohen L."/>
        </authorList>
    </citation>
    <scope>NUCLEOTIDE SEQUENCE</scope>
    <source>
        <strain evidence="8">CCMP1756</strain>
    </source>
</reference>
<dbReference type="PANTHER" id="PTHR23001">
    <property type="entry name" value="EUKARYOTIC TRANSLATION INITIATION FACTOR"/>
    <property type="match status" value="1"/>
</dbReference>
<evidence type="ECO:0000256" key="6">
    <source>
        <dbReference type="SAM" id="MobiDB-lite"/>
    </source>
</evidence>
<evidence type="ECO:0000256" key="4">
    <source>
        <dbReference type="ARBA" id="ARBA00022917"/>
    </source>
</evidence>
<dbReference type="PROSITE" id="PS51363">
    <property type="entry name" value="W2"/>
    <property type="match status" value="1"/>
</dbReference>
<dbReference type="Gene3D" id="3.30.30.170">
    <property type="match status" value="1"/>
</dbReference>
<dbReference type="Pfam" id="PF01873">
    <property type="entry name" value="eIF-5_eIF-2B"/>
    <property type="match status" value="1"/>
</dbReference>
<dbReference type="Pfam" id="PF02020">
    <property type="entry name" value="W2"/>
    <property type="match status" value="1"/>
</dbReference>
<gene>
    <name evidence="8" type="ORF">PCAL00307_LOCUS4364</name>
    <name evidence="9" type="ORF">PECAL_4P14140</name>
</gene>
<dbReference type="AlphaFoldDB" id="A0A7S4E4E7"/>
<dbReference type="SMART" id="SM00515">
    <property type="entry name" value="eIF5C"/>
    <property type="match status" value="1"/>
</dbReference>
<dbReference type="Gene3D" id="2.20.25.350">
    <property type="match status" value="1"/>
</dbReference>
<evidence type="ECO:0000256" key="1">
    <source>
        <dbReference type="ARBA" id="ARBA00010397"/>
    </source>
</evidence>
<dbReference type="InterPro" id="IPR016189">
    <property type="entry name" value="Transl_init_fac_IF2/IF5_N"/>
</dbReference>
<evidence type="ECO:0000256" key="3">
    <source>
        <dbReference type="ARBA" id="ARBA00022741"/>
    </source>
</evidence>
<feature type="compositionally biased region" description="Basic and acidic residues" evidence="6">
    <location>
        <begin position="157"/>
        <end position="178"/>
    </location>
</feature>
<dbReference type="PANTHER" id="PTHR23001:SF7">
    <property type="entry name" value="EUKARYOTIC TRANSLATION INITIATION FACTOR 5"/>
    <property type="match status" value="1"/>
</dbReference>
<keyword evidence="3" id="KW-0547">Nucleotide-binding</keyword>
<evidence type="ECO:0000256" key="2">
    <source>
        <dbReference type="ARBA" id="ARBA00022540"/>
    </source>
</evidence>
<dbReference type="GO" id="GO:0005092">
    <property type="term" value="F:GDP-dissociation inhibitor activity"/>
    <property type="evidence" value="ECO:0007669"/>
    <property type="project" value="TreeGrafter"/>
</dbReference>
<evidence type="ECO:0000256" key="5">
    <source>
        <dbReference type="ARBA" id="ARBA00023134"/>
    </source>
</evidence>
<dbReference type="FunFam" id="3.30.30.170:FF:000002">
    <property type="entry name" value="Eukaryotic translation initiation factor 5"/>
    <property type="match status" value="1"/>
</dbReference>
<evidence type="ECO:0000313" key="9">
    <source>
        <dbReference type="EMBL" id="CAH0374146.1"/>
    </source>
</evidence>
<dbReference type="OrthoDB" id="10250831at2759"/>
<reference evidence="9" key="2">
    <citation type="submission" date="2021-11" db="EMBL/GenBank/DDBJ databases">
        <authorList>
            <consortium name="Genoscope - CEA"/>
            <person name="William W."/>
        </authorList>
    </citation>
    <scope>NUCLEOTIDE SEQUENCE</scope>
</reference>
<keyword evidence="10" id="KW-1185">Reference proteome</keyword>
<dbReference type="Gene3D" id="1.25.40.180">
    <property type="match status" value="1"/>
</dbReference>
<protein>
    <recommendedName>
        <fullName evidence="7">W2 domain-containing protein</fullName>
    </recommendedName>
</protein>
<dbReference type="InterPro" id="IPR016190">
    <property type="entry name" value="Transl_init_fac_IF2/IF5_Zn-bd"/>
</dbReference>
<keyword evidence="5" id="KW-0342">GTP-binding</keyword>
<comment type="similarity">
    <text evidence="1">Belongs to the eIF-2-beta/eIF-5 family.</text>
</comment>
<dbReference type="InterPro" id="IPR002735">
    <property type="entry name" value="Transl_init_fac_IF2/IF5_dom"/>
</dbReference>
<feature type="compositionally biased region" description="Acidic residues" evidence="6">
    <location>
        <begin position="209"/>
        <end position="219"/>
    </location>
</feature>
<keyword evidence="4" id="KW-0648">Protein biosynthesis</keyword>
<feature type="domain" description="W2" evidence="7">
    <location>
        <begin position="210"/>
        <end position="387"/>
    </location>
</feature>
<dbReference type="GO" id="GO:0001732">
    <property type="term" value="P:formation of cytoplasmic translation initiation complex"/>
    <property type="evidence" value="ECO:0007669"/>
    <property type="project" value="TreeGrafter"/>
</dbReference>
<dbReference type="InterPro" id="IPR003307">
    <property type="entry name" value="W2_domain"/>
</dbReference>
<organism evidence="8">
    <name type="scientific">Pelagomonas calceolata</name>
    <dbReference type="NCBI Taxonomy" id="35677"/>
    <lineage>
        <taxon>Eukaryota</taxon>
        <taxon>Sar</taxon>
        <taxon>Stramenopiles</taxon>
        <taxon>Ochrophyta</taxon>
        <taxon>Pelagophyceae</taxon>
        <taxon>Pelagomonadales</taxon>
        <taxon>Pelagomonadaceae</taxon>
        <taxon>Pelagomonas</taxon>
    </lineage>
</organism>
<proteinExistence type="inferred from homology"/>
<dbReference type="SUPFAM" id="SSF75689">
    <property type="entry name" value="Zinc-binding domain of translation initiation factor 2 beta"/>
    <property type="match status" value="1"/>
</dbReference>
<evidence type="ECO:0000313" key="8">
    <source>
        <dbReference type="EMBL" id="CAE0688930.1"/>
    </source>
</evidence>
<evidence type="ECO:0000313" key="10">
    <source>
        <dbReference type="Proteomes" id="UP000789595"/>
    </source>
</evidence>
<accession>A0A7S4E4E7</accession>